<evidence type="ECO:0000313" key="2">
    <source>
        <dbReference type="Proteomes" id="UP000634136"/>
    </source>
</evidence>
<dbReference type="EMBL" id="JAAIUW010000002">
    <property type="protein sequence ID" value="KAF7842350.1"/>
    <property type="molecule type" value="Genomic_DNA"/>
</dbReference>
<protein>
    <submittedName>
        <fullName evidence="1">Uncharacterized protein</fullName>
    </submittedName>
</protein>
<sequence length="81" mass="9223">MPTISPFNEHKLKSLTLGLLQRECVNRREQPPTIAVHRVGDENGAERRRRRFKRIQTALLPSDLTSTISHVATTANHRLPS</sequence>
<dbReference type="AlphaFoldDB" id="A0A834XC12"/>
<organism evidence="1 2">
    <name type="scientific">Senna tora</name>
    <dbReference type="NCBI Taxonomy" id="362788"/>
    <lineage>
        <taxon>Eukaryota</taxon>
        <taxon>Viridiplantae</taxon>
        <taxon>Streptophyta</taxon>
        <taxon>Embryophyta</taxon>
        <taxon>Tracheophyta</taxon>
        <taxon>Spermatophyta</taxon>
        <taxon>Magnoliopsida</taxon>
        <taxon>eudicotyledons</taxon>
        <taxon>Gunneridae</taxon>
        <taxon>Pentapetalae</taxon>
        <taxon>rosids</taxon>
        <taxon>fabids</taxon>
        <taxon>Fabales</taxon>
        <taxon>Fabaceae</taxon>
        <taxon>Caesalpinioideae</taxon>
        <taxon>Cassia clade</taxon>
        <taxon>Senna</taxon>
    </lineage>
</organism>
<comment type="caution">
    <text evidence="1">The sequence shown here is derived from an EMBL/GenBank/DDBJ whole genome shotgun (WGS) entry which is preliminary data.</text>
</comment>
<accession>A0A834XC12</accession>
<proteinExistence type="predicted"/>
<gene>
    <name evidence="1" type="ORF">G2W53_004648</name>
</gene>
<keyword evidence="2" id="KW-1185">Reference proteome</keyword>
<dbReference type="Proteomes" id="UP000634136">
    <property type="component" value="Unassembled WGS sequence"/>
</dbReference>
<reference evidence="1" key="1">
    <citation type="submission" date="2020-09" db="EMBL/GenBank/DDBJ databases">
        <title>Genome-Enabled Discovery of Anthraquinone Biosynthesis in Senna tora.</title>
        <authorList>
            <person name="Kang S.-H."/>
            <person name="Pandey R.P."/>
            <person name="Lee C.-M."/>
            <person name="Sim J.-S."/>
            <person name="Jeong J.-T."/>
            <person name="Choi B.-S."/>
            <person name="Jung M."/>
            <person name="Ginzburg D."/>
            <person name="Zhao K."/>
            <person name="Won S.Y."/>
            <person name="Oh T.-J."/>
            <person name="Yu Y."/>
            <person name="Kim N.-H."/>
            <person name="Lee O.R."/>
            <person name="Lee T.-H."/>
            <person name="Bashyal P."/>
            <person name="Kim T.-S."/>
            <person name="Lee W.-H."/>
            <person name="Kawkins C."/>
            <person name="Kim C.-K."/>
            <person name="Kim J.S."/>
            <person name="Ahn B.O."/>
            <person name="Rhee S.Y."/>
            <person name="Sohng J.K."/>
        </authorList>
    </citation>
    <scope>NUCLEOTIDE SEQUENCE</scope>
    <source>
        <tissue evidence="1">Leaf</tissue>
    </source>
</reference>
<name>A0A834XC12_9FABA</name>
<evidence type="ECO:0000313" key="1">
    <source>
        <dbReference type="EMBL" id="KAF7842350.1"/>
    </source>
</evidence>